<name>A0A0L8FV92_OCTBM</name>
<organism evidence="2">
    <name type="scientific">Octopus bimaculoides</name>
    <name type="common">California two-spotted octopus</name>
    <dbReference type="NCBI Taxonomy" id="37653"/>
    <lineage>
        <taxon>Eukaryota</taxon>
        <taxon>Metazoa</taxon>
        <taxon>Spiralia</taxon>
        <taxon>Lophotrochozoa</taxon>
        <taxon>Mollusca</taxon>
        <taxon>Cephalopoda</taxon>
        <taxon>Coleoidea</taxon>
        <taxon>Octopodiformes</taxon>
        <taxon>Octopoda</taxon>
        <taxon>Incirrata</taxon>
        <taxon>Octopodidae</taxon>
        <taxon>Octopus</taxon>
    </lineage>
</organism>
<proteinExistence type="predicted"/>
<dbReference type="AlphaFoldDB" id="A0A0L8FV92"/>
<protein>
    <submittedName>
        <fullName evidence="2">Uncharacterized protein</fullName>
    </submittedName>
</protein>
<reference evidence="2" key="1">
    <citation type="submission" date="2015-07" db="EMBL/GenBank/DDBJ databases">
        <title>MeaNS - Measles Nucleotide Surveillance Program.</title>
        <authorList>
            <person name="Tran T."/>
            <person name="Druce J."/>
        </authorList>
    </citation>
    <scope>NUCLEOTIDE SEQUENCE</scope>
    <source>
        <strain evidence="2">UCB-OBI-ISO-001</strain>
        <tissue evidence="2">Gonad</tissue>
    </source>
</reference>
<keyword evidence="1" id="KW-1133">Transmembrane helix</keyword>
<keyword evidence="1" id="KW-0812">Transmembrane</keyword>
<evidence type="ECO:0000256" key="1">
    <source>
        <dbReference type="SAM" id="Phobius"/>
    </source>
</evidence>
<evidence type="ECO:0000313" key="2">
    <source>
        <dbReference type="EMBL" id="KOF68558.1"/>
    </source>
</evidence>
<gene>
    <name evidence="2" type="ORF">OCBIM_22006962mg</name>
</gene>
<dbReference type="EMBL" id="KQ426167">
    <property type="protein sequence ID" value="KOF68558.1"/>
    <property type="molecule type" value="Genomic_DNA"/>
</dbReference>
<accession>A0A0L8FV92</accession>
<keyword evidence="1" id="KW-0472">Membrane</keyword>
<feature type="transmembrane region" description="Helical" evidence="1">
    <location>
        <begin position="50"/>
        <end position="74"/>
    </location>
</feature>
<sequence length="75" mass="9006">MDLINKYSLIVQRYHKIFDRNRVQVNCSYTKDFTISSINRSKKFIRRNNTFFLSIIAIAVSVYSLISIFLKYYLI</sequence>